<dbReference type="SMART" id="SM00404">
    <property type="entry name" value="PTPc_motif"/>
    <property type="match status" value="1"/>
</dbReference>
<feature type="domain" description="Tyrosine specific protein phosphatases" evidence="2">
    <location>
        <begin position="172"/>
        <end position="238"/>
    </location>
</feature>
<dbReference type="InterPro" id="IPR029021">
    <property type="entry name" value="Prot-tyrosine_phosphatase-like"/>
</dbReference>
<keyword evidence="4" id="KW-1185">Reference proteome</keyword>
<evidence type="ECO:0000313" key="3">
    <source>
        <dbReference type="EMBL" id="CAK9112685.1"/>
    </source>
</evidence>
<dbReference type="InterPro" id="IPR003595">
    <property type="entry name" value="Tyr_Pase_cat"/>
</dbReference>
<feature type="compositionally biased region" description="Acidic residues" evidence="1">
    <location>
        <begin position="436"/>
        <end position="457"/>
    </location>
</feature>
<evidence type="ECO:0000259" key="2">
    <source>
        <dbReference type="PROSITE" id="PS50056"/>
    </source>
</evidence>
<dbReference type="InterPro" id="IPR000387">
    <property type="entry name" value="Tyr_Pase_dom"/>
</dbReference>
<feature type="compositionally biased region" description="Acidic residues" evidence="1">
    <location>
        <begin position="345"/>
        <end position="361"/>
    </location>
</feature>
<proteinExistence type="predicted"/>
<dbReference type="Pfam" id="PF17800">
    <property type="entry name" value="NPL"/>
    <property type="match status" value="1"/>
</dbReference>
<feature type="compositionally biased region" description="Basic and acidic residues" evidence="1">
    <location>
        <begin position="458"/>
        <end position="486"/>
    </location>
</feature>
<gene>
    <name evidence="3" type="ORF">CCMP2556_LOCUS52220</name>
</gene>
<dbReference type="EMBL" id="CAXAMN010027750">
    <property type="protein sequence ID" value="CAK9112685.1"/>
    <property type="molecule type" value="Genomic_DNA"/>
</dbReference>
<dbReference type="PROSITE" id="PS50056">
    <property type="entry name" value="TYR_PHOSPHATASE_2"/>
    <property type="match status" value="1"/>
</dbReference>
<sequence>MRDKPLACKLRMGFLSSCTHPLVWLPLLCILAASVALGIGDWCSICALVPGIVAMAVAAGLTCTWLMGHPCCHDTRKASYFIDTLALPCGGQVLMSHAPGSRRTWQPNLVEDLGAVQRLKATCVVTLLASEELETLGLQELGVAVEAAGMDWHYCELRDKWIPWNSEVYLKEMVLPLVQRLQNKETILVHCSGGKGRTGTLVGALLMTSAGGHLSLPAAISAMRAARPGMLKNPLQQLFLLHLQSQTYAVACLKEGSQEFCALDLFLDTKDAKLAVKGKATVHLTGYFEADEPEDDDALPPPRAASPKAAPAAAKASPKASPKAEAKASPKASPKPEAKPKPSAEDDDDDMMEDEEGEEEEPKAIDEVVKAKASPKVEPKKASPKAQPKAAAEEDDDEEEEEEEESEEEDAAVDPVPKGKTDAKAKAKAAAKAAADDDDDEDEEEEEEDDDDDDIDEPPAKKFKGDKGGGKGKGKDGKGKGKDKGKGKGKGKGGKGKDKGKKGKGKGKGKR</sequence>
<reference evidence="3 4" key="1">
    <citation type="submission" date="2024-02" db="EMBL/GenBank/DDBJ databases">
        <authorList>
            <person name="Chen Y."/>
            <person name="Shah S."/>
            <person name="Dougan E. K."/>
            <person name="Thang M."/>
            <person name="Chan C."/>
        </authorList>
    </citation>
    <scope>NUCLEOTIDE SEQUENCE [LARGE SCALE GENOMIC DNA]</scope>
</reference>
<dbReference type="InterPro" id="IPR000340">
    <property type="entry name" value="Dual-sp_phosphatase_cat-dom"/>
</dbReference>
<feature type="compositionally biased region" description="Basic and acidic residues" evidence="1">
    <location>
        <begin position="362"/>
        <end position="381"/>
    </location>
</feature>
<feature type="region of interest" description="Disordered" evidence="1">
    <location>
        <begin position="291"/>
        <end position="511"/>
    </location>
</feature>
<comment type="caution">
    <text evidence="3">The sequence shown here is derived from an EMBL/GenBank/DDBJ whole genome shotgun (WGS) entry which is preliminary data.</text>
</comment>
<dbReference type="Gene3D" id="3.90.190.10">
    <property type="entry name" value="Protein tyrosine phosphatase superfamily"/>
    <property type="match status" value="1"/>
</dbReference>
<feature type="compositionally biased region" description="Basic and acidic residues" evidence="1">
    <location>
        <begin position="322"/>
        <end position="344"/>
    </location>
</feature>
<dbReference type="Pfam" id="PF00782">
    <property type="entry name" value="DSPc"/>
    <property type="match status" value="1"/>
</dbReference>
<name>A0ABP0SKA7_9DINO</name>
<organism evidence="3 4">
    <name type="scientific">Durusdinium trenchii</name>
    <dbReference type="NCBI Taxonomy" id="1381693"/>
    <lineage>
        <taxon>Eukaryota</taxon>
        <taxon>Sar</taxon>
        <taxon>Alveolata</taxon>
        <taxon>Dinophyceae</taxon>
        <taxon>Suessiales</taxon>
        <taxon>Symbiodiniaceae</taxon>
        <taxon>Durusdinium</taxon>
    </lineage>
</organism>
<dbReference type="SUPFAM" id="SSF52799">
    <property type="entry name" value="(Phosphotyrosine protein) phosphatases II"/>
    <property type="match status" value="1"/>
</dbReference>
<protein>
    <recommendedName>
        <fullName evidence="2">Tyrosine specific protein phosphatases domain-containing protein</fullName>
    </recommendedName>
</protein>
<evidence type="ECO:0000256" key="1">
    <source>
        <dbReference type="SAM" id="MobiDB-lite"/>
    </source>
</evidence>
<dbReference type="Proteomes" id="UP001642484">
    <property type="component" value="Unassembled WGS sequence"/>
</dbReference>
<feature type="compositionally biased region" description="Acidic residues" evidence="1">
    <location>
        <begin position="393"/>
        <end position="412"/>
    </location>
</feature>
<dbReference type="PROSITE" id="PS00383">
    <property type="entry name" value="TYR_PHOSPHATASE_1"/>
    <property type="match status" value="1"/>
</dbReference>
<feature type="compositionally biased region" description="Low complexity" evidence="1">
    <location>
        <begin position="305"/>
        <end position="321"/>
    </location>
</feature>
<feature type="compositionally biased region" description="Basic residues" evidence="1">
    <location>
        <begin position="487"/>
        <end position="511"/>
    </location>
</feature>
<dbReference type="InterPro" id="IPR041232">
    <property type="entry name" value="NPL"/>
</dbReference>
<evidence type="ECO:0000313" key="4">
    <source>
        <dbReference type="Proteomes" id="UP001642484"/>
    </source>
</evidence>
<accession>A0ABP0SKA7</accession>
<dbReference type="InterPro" id="IPR016130">
    <property type="entry name" value="Tyr_Pase_AS"/>
</dbReference>